<proteinExistence type="predicted"/>
<evidence type="ECO:0000313" key="2">
    <source>
        <dbReference type="Proteomes" id="UP000019763"/>
    </source>
</evidence>
<dbReference type="EMBL" id="AFNH02000819">
    <property type="protein sequence ID" value="EZG55695.1"/>
    <property type="molecule type" value="Genomic_DNA"/>
</dbReference>
<keyword evidence="2" id="KW-1185">Reference proteome</keyword>
<dbReference type="Proteomes" id="UP000019763">
    <property type="component" value="Unassembled WGS sequence"/>
</dbReference>
<dbReference type="VEuPathDB" id="CryptoDB:GNI_109730"/>
<reference evidence="1" key="1">
    <citation type="submission" date="2013-12" db="EMBL/GenBank/DDBJ databases">
        <authorList>
            <person name="Omoto C.K."/>
            <person name="Sibley D."/>
            <person name="Venepally P."/>
            <person name="Hadjithomas M."/>
            <person name="Karamycheva S."/>
            <person name="Brunk B."/>
            <person name="Roos D."/>
            <person name="Caler E."/>
            <person name="Lorenzi H."/>
        </authorList>
    </citation>
    <scope>NUCLEOTIDE SEQUENCE</scope>
</reference>
<gene>
    <name evidence="1" type="ORF">GNI_109730</name>
</gene>
<dbReference type="GeneID" id="22913886"/>
<sequence length="192" mass="21567">MRTCVGGSESVCGWLLAVQKVLCDYDFGKFPDTEKVALLRVKTLRNMWKSNRFLTTAGVVPNISFLCEVMTVGQLREAGASCSASMPEIRGGRVGRAPKEPVSDIVYDRQHMRHVDASELPNTSYRRARWYACDGCVRVFNLLPLHHYDPRYDRVLKGHFTETFRPNDLLVALRLENTFLPGLGSEGLIGST</sequence>
<name>A0A023B3P8_GRENI</name>
<accession>A0A023B3P8</accession>
<dbReference type="AlphaFoldDB" id="A0A023B3P8"/>
<dbReference type="RefSeq" id="XP_011131466.1">
    <property type="nucleotide sequence ID" value="XM_011133164.1"/>
</dbReference>
<comment type="caution">
    <text evidence="1">The sequence shown here is derived from an EMBL/GenBank/DDBJ whole genome shotgun (WGS) entry which is preliminary data.</text>
</comment>
<protein>
    <submittedName>
        <fullName evidence="1">Uncharacterized protein</fullName>
    </submittedName>
</protein>
<organism evidence="1 2">
    <name type="scientific">Gregarina niphandrodes</name>
    <name type="common">Septate eugregarine</name>
    <dbReference type="NCBI Taxonomy" id="110365"/>
    <lineage>
        <taxon>Eukaryota</taxon>
        <taxon>Sar</taxon>
        <taxon>Alveolata</taxon>
        <taxon>Apicomplexa</taxon>
        <taxon>Conoidasida</taxon>
        <taxon>Gregarinasina</taxon>
        <taxon>Eugregarinorida</taxon>
        <taxon>Gregarinidae</taxon>
        <taxon>Gregarina</taxon>
    </lineage>
</organism>
<evidence type="ECO:0000313" key="1">
    <source>
        <dbReference type="EMBL" id="EZG55695.1"/>
    </source>
</evidence>